<dbReference type="Pfam" id="PF13193">
    <property type="entry name" value="AMP-binding_C"/>
    <property type="match status" value="1"/>
</dbReference>
<dbReference type="Gene3D" id="3.30.300.30">
    <property type="match status" value="1"/>
</dbReference>
<dbReference type="GO" id="GO:0016877">
    <property type="term" value="F:ligase activity, forming carbon-sulfur bonds"/>
    <property type="evidence" value="ECO:0007669"/>
    <property type="project" value="UniProtKB-ARBA"/>
</dbReference>
<dbReference type="InterPro" id="IPR045851">
    <property type="entry name" value="AMP-bd_C_sf"/>
</dbReference>
<dbReference type="AlphaFoldDB" id="A0A916XF83"/>
<dbReference type="FunFam" id="3.30.300.30:FF:000008">
    <property type="entry name" value="2,3-dihydroxybenzoate-AMP ligase"/>
    <property type="match status" value="1"/>
</dbReference>
<evidence type="ECO:0000259" key="8">
    <source>
        <dbReference type="Pfam" id="PF13193"/>
    </source>
</evidence>
<dbReference type="SUPFAM" id="SSF56801">
    <property type="entry name" value="Acetyl-CoA synthetase-like"/>
    <property type="match status" value="1"/>
</dbReference>
<evidence type="ECO:0000256" key="4">
    <source>
        <dbReference type="ARBA" id="ARBA00066616"/>
    </source>
</evidence>
<dbReference type="PANTHER" id="PTHR43767:SF7">
    <property type="entry name" value="MEDIUM_LONG-CHAIN-FATTY-ACID--COA LIGASE FADD8"/>
    <property type="match status" value="1"/>
</dbReference>
<evidence type="ECO:0000256" key="1">
    <source>
        <dbReference type="ARBA" id="ARBA00006432"/>
    </source>
</evidence>
<dbReference type="EC" id="6.2.1.44" evidence="4"/>
<dbReference type="InterPro" id="IPR042099">
    <property type="entry name" value="ANL_N_sf"/>
</dbReference>
<comment type="caution">
    <text evidence="9">The sequence shown here is derived from an EMBL/GenBank/DDBJ whole genome shotgun (WGS) entry which is preliminary data.</text>
</comment>
<evidence type="ECO:0000313" key="10">
    <source>
        <dbReference type="Proteomes" id="UP000637002"/>
    </source>
</evidence>
<keyword evidence="10" id="KW-1185">Reference proteome</keyword>
<evidence type="ECO:0000256" key="2">
    <source>
        <dbReference type="ARBA" id="ARBA00022598"/>
    </source>
</evidence>
<evidence type="ECO:0000256" key="5">
    <source>
        <dbReference type="ARBA" id="ARBA00067668"/>
    </source>
</evidence>
<accession>A0A916XF83</accession>
<dbReference type="Pfam" id="PF00501">
    <property type="entry name" value="AMP-binding"/>
    <property type="match status" value="1"/>
</dbReference>
<reference evidence="9" key="2">
    <citation type="submission" date="2020-09" db="EMBL/GenBank/DDBJ databases">
        <authorList>
            <person name="Sun Q."/>
            <person name="Zhou Y."/>
        </authorList>
    </citation>
    <scope>NUCLEOTIDE SEQUENCE</scope>
    <source>
        <strain evidence="9">CGMCC 1.12919</strain>
    </source>
</reference>
<feature type="region of interest" description="Disordered" evidence="6">
    <location>
        <begin position="1"/>
        <end position="29"/>
    </location>
</feature>
<gene>
    <name evidence="9" type="primary">coaL</name>
    <name evidence="9" type="ORF">GCM10010994_26020</name>
</gene>
<keyword evidence="2" id="KW-0436">Ligase</keyword>
<dbReference type="InterPro" id="IPR050237">
    <property type="entry name" value="ATP-dep_AMP-bd_enzyme"/>
</dbReference>
<protein>
    <recommendedName>
        <fullName evidence="5">3-methylmercaptopropionyl-CoA ligase</fullName>
        <ecNumber evidence="4">6.2.1.44</ecNumber>
    </recommendedName>
</protein>
<sequence>MDGRVKPSLARSPLPNPPVLRHNRGQQHNREAEEALSYLQQEPTTGTQTLRTLRRYPDRIAFATEVARITYAHVANVIGQLQHVLAGLNLPRGAGVAVLTANRWETWCCSVAAQALALRTTPLHPLGSVDDHLDQLADAEIQVLIVDAVSYAARGGELKARAGLAHVFALGAAADFGPDIMQLAAAAGSVTAKDLARPDDACVLGFTGGTTGKSKGVLRSHSAASAITAAVLSDFELPQAPSYLAVAPISHVAGTKVLPTLIRGGTVHLMKSFDPEKVLATIARERINFTLFVPTMVYVLLDHPKLDATDLSSLELVLYGASPMSPTRLLEGLERIGPVFSQLYGQSECYPISVLRKADHDRASPELFAACGTPVAGCSVVLLDEEGREVPQGEAGEICVRAPQVMDTYWKRPEQTEAAFKGGWLHTGDVARADERGYLYIVDRKKDMIVTGGFNVFPREVEDALTSHPGVAMAAVIGVPDEKWGEAVTALIVRRPGAEVSGEELIALVKSRKGSTQAPKQVEFLDELPTTAVGKVDKKVLRARYWAGQQRMVG</sequence>
<name>A0A916XF83_9HYPH</name>
<evidence type="ECO:0000256" key="6">
    <source>
        <dbReference type="SAM" id="MobiDB-lite"/>
    </source>
</evidence>
<comment type="catalytic activity">
    <reaction evidence="3">
        <text>3-(methylsulfanyl)propanoate + ATP + CoA = 3-(methylsulfanyl)propanoyl-CoA + AMP + diphosphate</text>
        <dbReference type="Rhea" id="RHEA:43052"/>
        <dbReference type="ChEBI" id="CHEBI:30616"/>
        <dbReference type="ChEBI" id="CHEBI:33019"/>
        <dbReference type="ChEBI" id="CHEBI:49016"/>
        <dbReference type="ChEBI" id="CHEBI:57287"/>
        <dbReference type="ChEBI" id="CHEBI:82815"/>
        <dbReference type="ChEBI" id="CHEBI:456215"/>
        <dbReference type="EC" id="6.2.1.44"/>
    </reaction>
    <physiologicalReaction direction="left-to-right" evidence="3">
        <dbReference type="Rhea" id="RHEA:43053"/>
    </physiologicalReaction>
</comment>
<feature type="domain" description="AMP-binding enzyme C-terminal" evidence="8">
    <location>
        <begin position="460"/>
        <end position="535"/>
    </location>
</feature>
<feature type="domain" description="AMP-dependent synthetase/ligase" evidence="7">
    <location>
        <begin position="52"/>
        <end position="410"/>
    </location>
</feature>
<comment type="similarity">
    <text evidence="1">Belongs to the ATP-dependent AMP-binding enzyme family.</text>
</comment>
<dbReference type="Proteomes" id="UP000637002">
    <property type="component" value="Unassembled WGS sequence"/>
</dbReference>
<organism evidence="9 10">
    <name type="scientific">Chelatococcus reniformis</name>
    <dbReference type="NCBI Taxonomy" id="1494448"/>
    <lineage>
        <taxon>Bacteria</taxon>
        <taxon>Pseudomonadati</taxon>
        <taxon>Pseudomonadota</taxon>
        <taxon>Alphaproteobacteria</taxon>
        <taxon>Hyphomicrobiales</taxon>
        <taxon>Chelatococcaceae</taxon>
        <taxon>Chelatococcus</taxon>
    </lineage>
</organism>
<dbReference type="InterPro" id="IPR020845">
    <property type="entry name" value="AMP-binding_CS"/>
</dbReference>
<dbReference type="EMBL" id="BMGG01000004">
    <property type="protein sequence ID" value="GGC66219.1"/>
    <property type="molecule type" value="Genomic_DNA"/>
</dbReference>
<dbReference type="Gene3D" id="3.40.50.12780">
    <property type="entry name" value="N-terminal domain of ligase-like"/>
    <property type="match status" value="1"/>
</dbReference>
<proteinExistence type="inferred from homology"/>
<evidence type="ECO:0000313" key="9">
    <source>
        <dbReference type="EMBL" id="GGC66219.1"/>
    </source>
</evidence>
<evidence type="ECO:0000256" key="3">
    <source>
        <dbReference type="ARBA" id="ARBA00051915"/>
    </source>
</evidence>
<dbReference type="InterPro" id="IPR025110">
    <property type="entry name" value="AMP-bd_C"/>
</dbReference>
<reference evidence="9" key="1">
    <citation type="journal article" date="2014" name="Int. J. Syst. Evol. Microbiol.">
        <title>Complete genome sequence of Corynebacterium casei LMG S-19264T (=DSM 44701T), isolated from a smear-ripened cheese.</title>
        <authorList>
            <consortium name="US DOE Joint Genome Institute (JGI-PGF)"/>
            <person name="Walter F."/>
            <person name="Albersmeier A."/>
            <person name="Kalinowski J."/>
            <person name="Ruckert C."/>
        </authorList>
    </citation>
    <scope>NUCLEOTIDE SEQUENCE</scope>
    <source>
        <strain evidence="9">CGMCC 1.12919</strain>
    </source>
</reference>
<dbReference type="PROSITE" id="PS00455">
    <property type="entry name" value="AMP_BINDING"/>
    <property type="match status" value="1"/>
</dbReference>
<dbReference type="PANTHER" id="PTHR43767">
    <property type="entry name" value="LONG-CHAIN-FATTY-ACID--COA LIGASE"/>
    <property type="match status" value="1"/>
</dbReference>
<evidence type="ECO:0000259" key="7">
    <source>
        <dbReference type="Pfam" id="PF00501"/>
    </source>
</evidence>
<dbReference type="InterPro" id="IPR000873">
    <property type="entry name" value="AMP-dep_synth/lig_dom"/>
</dbReference>